<dbReference type="AlphaFoldDB" id="A0A4R0RLB2"/>
<dbReference type="InterPro" id="IPR002893">
    <property type="entry name" value="Znf_MYND"/>
</dbReference>
<sequence>MLGMYWSSGIGQGILKHDPGKAPDLPQPWKSLSLPPFADVQKDLDYLNNMHKQCMLERYQRRMAGATEEEVRRIAKEPPYAFQWSRWYNLFRFAHLADIQDIPAGDLVPAVQFALQKTCELLAEEADLTDEQRTGLGIQNLARLDNDTRYWLMDKARMRLVRLFLREDINMTSDAVDILEDIIQEIKDHLPASEHAAWLDDDQYMYAGRVFSLKPLYMQYADALIFDGRFDSHTKDVLYELLTASKANAGHSLVHAVSVPMVHVHLSFVLQQMNVEPAQQKESLQIALRHLHNGVMQSEMFRGYIKRPNQPPHPLAVALGDKWFEYSDRSRRKQLKMDGESCNGCGMKSPLVKLSRCAGCHNVLYCTKQCQQEDWKAHKKYCRRTKT</sequence>
<evidence type="ECO:0000256" key="1">
    <source>
        <dbReference type="ARBA" id="ARBA00022723"/>
    </source>
</evidence>
<dbReference type="Pfam" id="PF01753">
    <property type="entry name" value="zf-MYND"/>
    <property type="match status" value="1"/>
</dbReference>
<dbReference type="PROSITE" id="PS01360">
    <property type="entry name" value="ZF_MYND_1"/>
    <property type="match status" value="1"/>
</dbReference>
<dbReference type="OrthoDB" id="4851849at2759"/>
<proteinExistence type="predicted"/>
<keyword evidence="7" id="KW-1185">Reference proteome</keyword>
<keyword evidence="2 4" id="KW-0863">Zinc-finger</keyword>
<comment type="caution">
    <text evidence="6">The sequence shown here is derived from an EMBL/GenBank/DDBJ whole genome shotgun (WGS) entry which is preliminary data.</text>
</comment>
<dbReference type="PROSITE" id="PS50865">
    <property type="entry name" value="ZF_MYND_2"/>
    <property type="match status" value="1"/>
</dbReference>
<gene>
    <name evidence="6" type="ORF">EIP91_008087</name>
</gene>
<dbReference type="Gene3D" id="6.10.140.2220">
    <property type="match status" value="1"/>
</dbReference>
<organism evidence="6 7">
    <name type="scientific">Steccherinum ochraceum</name>
    <dbReference type="NCBI Taxonomy" id="92696"/>
    <lineage>
        <taxon>Eukaryota</taxon>
        <taxon>Fungi</taxon>
        <taxon>Dikarya</taxon>
        <taxon>Basidiomycota</taxon>
        <taxon>Agaricomycotina</taxon>
        <taxon>Agaricomycetes</taxon>
        <taxon>Polyporales</taxon>
        <taxon>Steccherinaceae</taxon>
        <taxon>Steccherinum</taxon>
    </lineage>
</organism>
<name>A0A4R0RLB2_9APHY</name>
<keyword evidence="3" id="KW-0862">Zinc</keyword>
<evidence type="ECO:0000313" key="6">
    <source>
        <dbReference type="EMBL" id="TCD69331.1"/>
    </source>
</evidence>
<reference evidence="6 7" key="1">
    <citation type="submission" date="2018-11" db="EMBL/GenBank/DDBJ databases">
        <title>Genome assembly of Steccherinum ochraceum LE-BIN_3174, the white-rot fungus of the Steccherinaceae family (The Residual Polyporoid clade, Polyporales, Basidiomycota).</title>
        <authorList>
            <person name="Fedorova T.V."/>
            <person name="Glazunova O.A."/>
            <person name="Landesman E.O."/>
            <person name="Moiseenko K.V."/>
            <person name="Psurtseva N.V."/>
            <person name="Savinova O.S."/>
            <person name="Shakhova N.V."/>
            <person name="Tyazhelova T.V."/>
            <person name="Vasina D.V."/>
        </authorList>
    </citation>
    <scope>NUCLEOTIDE SEQUENCE [LARGE SCALE GENOMIC DNA]</scope>
    <source>
        <strain evidence="6 7">LE-BIN_3174</strain>
    </source>
</reference>
<dbReference type="EMBL" id="RWJN01000044">
    <property type="protein sequence ID" value="TCD69331.1"/>
    <property type="molecule type" value="Genomic_DNA"/>
</dbReference>
<evidence type="ECO:0000256" key="3">
    <source>
        <dbReference type="ARBA" id="ARBA00022833"/>
    </source>
</evidence>
<evidence type="ECO:0000259" key="5">
    <source>
        <dbReference type="PROSITE" id="PS50865"/>
    </source>
</evidence>
<keyword evidence="1" id="KW-0479">Metal-binding</keyword>
<dbReference type="Proteomes" id="UP000292702">
    <property type="component" value="Unassembled WGS sequence"/>
</dbReference>
<dbReference type="SUPFAM" id="SSF144232">
    <property type="entry name" value="HIT/MYND zinc finger-like"/>
    <property type="match status" value="1"/>
</dbReference>
<dbReference type="GO" id="GO:0008270">
    <property type="term" value="F:zinc ion binding"/>
    <property type="evidence" value="ECO:0007669"/>
    <property type="project" value="UniProtKB-KW"/>
</dbReference>
<evidence type="ECO:0000256" key="2">
    <source>
        <dbReference type="ARBA" id="ARBA00022771"/>
    </source>
</evidence>
<evidence type="ECO:0000256" key="4">
    <source>
        <dbReference type="PROSITE-ProRule" id="PRU00134"/>
    </source>
</evidence>
<feature type="domain" description="MYND-type" evidence="5">
    <location>
        <begin position="342"/>
        <end position="382"/>
    </location>
</feature>
<evidence type="ECO:0000313" key="7">
    <source>
        <dbReference type="Proteomes" id="UP000292702"/>
    </source>
</evidence>
<accession>A0A4R0RLB2</accession>
<protein>
    <recommendedName>
        <fullName evidence="5">MYND-type domain-containing protein</fullName>
    </recommendedName>
</protein>